<feature type="transmembrane region" description="Helical" evidence="2">
    <location>
        <begin position="408"/>
        <end position="427"/>
    </location>
</feature>
<dbReference type="Proteomes" id="UP000323000">
    <property type="component" value="Chromosome 3"/>
</dbReference>
<sequence length="470" mass="52747">MTTLTCSSSSSFILQPLKPSKLSRFSKPRTLILTVTSSSESKPSKNPSKKPQKQPTSKFRRRASYGSSRRSTIKKTFSQEQVNFIAPFSSEPQVGIIGGGMAGLGIHGLGGRMGTRIIDPQPLIFDHAAQFFTVSDSRFGQLVDGWLKRGLVREWKGMIGELEVGGRFVPYLDSPPRYVGVNGMRPLADSLLAQTSMVNVVRPSWISKLEPYNGMWHLSESGKPQGQFDIIIIAHNGEFDIITSGFFSSEVCIILKYSFFVFRIYLLCNSLPKPKPYVHNSSHFEIFVIYKVIDVSFFVLNNSCLKERFNDPQCWTFFSTAAYAKQTKVPQENIPNATAEKVKTGMLEGIEALHLGYQKLLQLTLQLDYQNYEATTPTKQPIIHRVLSISSKAEPYGLGLLFANYEDLSLFVFSLLDLILNFFVASLEWSESFVILLRSLLSSIFGYFINLFSSATSVLIPARPLIKFKN</sequence>
<evidence type="ECO:0000256" key="1">
    <source>
        <dbReference type="SAM" id="MobiDB-lite"/>
    </source>
</evidence>
<name>A0A5C7I8R9_9ROSI</name>
<keyword evidence="2" id="KW-0812">Transmembrane</keyword>
<evidence type="ECO:0000256" key="2">
    <source>
        <dbReference type="SAM" id="Phobius"/>
    </source>
</evidence>
<evidence type="ECO:0000313" key="3">
    <source>
        <dbReference type="EMBL" id="TXG65983.1"/>
    </source>
</evidence>
<comment type="caution">
    <text evidence="3">The sequence shown here is derived from an EMBL/GenBank/DDBJ whole genome shotgun (WGS) entry which is preliminary data.</text>
</comment>
<keyword evidence="2" id="KW-1133">Transmembrane helix</keyword>
<feature type="transmembrane region" description="Helical" evidence="2">
    <location>
        <begin position="433"/>
        <end position="460"/>
    </location>
</feature>
<evidence type="ECO:0000313" key="4">
    <source>
        <dbReference type="Proteomes" id="UP000323000"/>
    </source>
</evidence>
<keyword evidence="4" id="KW-1185">Reference proteome</keyword>
<organism evidence="3 4">
    <name type="scientific">Acer yangbiense</name>
    <dbReference type="NCBI Taxonomy" id="1000413"/>
    <lineage>
        <taxon>Eukaryota</taxon>
        <taxon>Viridiplantae</taxon>
        <taxon>Streptophyta</taxon>
        <taxon>Embryophyta</taxon>
        <taxon>Tracheophyta</taxon>
        <taxon>Spermatophyta</taxon>
        <taxon>Magnoliopsida</taxon>
        <taxon>eudicotyledons</taxon>
        <taxon>Gunneridae</taxon>
        <taxon>Pentapetalae</taxon>
        <taxon>rosids</taxon>
        <taxon>malvids</taxon>
        <taxon>Sapindales</taxon>
        <taxon>Sapindaceae</taxon>
        <taxon>Hippocastanoideae</taxon>
        <taxon>Acereae</taxon>
        <taxon>Acer</taxon>
    </lineage>
</organism>
<evidence type="ECO:0008006" key="5">
    <source>
        <dbReference type="Google" id="ProtNLM"/>
    </source>
</evidence>
<keyword evidence="2" id="KW-0472">Membrane</keyword>
<proteinExistence type="predicted"/>
<feature type="region of interest" description="Disordered" evidence="1">
    <location>
        <begin position="35"/>
        <end position="72"/>
    </location>
</feature>
<dbReference type="PANTHER" id="PTHR16128">
    <property type="entry name" value="FAD/NAD(P)-BINDING OXIDOREDUCTASE FAMILY PROTEIN"/>
    <property type="match status" value="1"/>
</dbReference>
<gene>
    <name evidence="3" type="ORF">EZV62_007258</name>
</gene>
<dbReference type="AlphaFoldDB" id="A0A5C7I8R9"/>
<dbReference type="EMBL" id="VAHF01000003">
    <property type="protein sequence ID" value="TXG65983.1"/>
    <property type="molecule type" value="Genomic_DNA"/>
</dbReference>
<dbReference type="Gene3D" id="3.90.660.10">
    <property type="match status" value="1"/>
</dbReference>
<feature type="compositionally biased region" description="Basic residues" evidence="1">
    <location>
        <begin position="47"/>
        <end position="63"/>
    </location>
</feature>
<feature type="compositionally biased region" description="Low complexity" evidence="1">
    <location>
        <begin position="36"/>
        <end position="46"/>
    </location>
</feature>
<dbReference type="PANTHER" id="PTHR16128:SF8">
    <property type="entry name" value="EXPRESSED PROTEIN"/>
    <property type="match status" value="1"/>
</dbReference>
<accession>A0A5C7I8R9</accession>
<reference evidence="4" key="1">
    <citation type="journal article" date="2019" name="Gigascience">
        <title>De novo genome assembly of the endangered Acer yangbiense, a plant species with extremely small populations endemic to Yunnan Province, China.</title>
        <authorList>
            <person name="Yang J."/>
            <person name="Wariss H.M."/>
            <person name="Tao L."/>
            <person name="Zhang R."/>
            <person name="Yun Q."/>
            <person name="Hollingsworth P."/>
            <person name="Dao Z."/>
            <person name="Luo G."/>
            <person name="Guo H."/>
            <person name="Ma Y."/>
            <person name="Sun W."/>
        </authorList>
    </citation>
    <scope>NUCLEOTIDE SEQUENCE [LARGE SCALE GENOMIC DNA]</scope>
    <source>
        <strain evidence="4">cv. Malutang</strain>
    </source>
</reference>
<protein>
    <recommendedName>
        <fullName evidence="5">Amine oxidase domain-containing protein</fullName>
    </recommendedName>
</protein>
<dbReference type="OrthoDB" id="417877at2759"/>